<evidence type="ECO:0000256" key="1">
    <source>
        <dbReference type="SAM" id="MobiDB-lite"/>
    </source>
</evidence>
<feature type="compositionally biased region" description="Acidic residues" evidence="1">
    <location>
        <begin position="29"/>
        <end position="47"/>
    </location>
</feature>
<name>A0ABD2P3Y5_9CUCU</name>
<accession>A0ABD2P3Y5</accession>
<feature type="region of interest" description="Disordered" evidence="1">
    <location>
        <begin position="1"/>
        <end position="47"/>
    </location>
</feature>
<keyword evidence="3" id="KW-1185">Reference proteome</keyword>
<protein>
    <submittedName>
        <fullName evidence="2">Uncharacterized protein</fullName>
    </submittedName>
</protein>
<dbReference type="EMBL" id="JABFTP020000165">
    <property type="protein sequence ID" value="KAL3285362.1"/>
    <property type="molecule type" value="Genomic_DNA"/>
</dbReference>
<organism evidence="2 3">
    <name type="scientific">Cryptolaemus montrouzieri</name>
    <dbReference type="NCBI Taxonomy" id="559131"/>
    <lineage>
        <taxon>Eukaryota</taxon>
        <taxon>Metazoa</taxon>
        <taxon>Ecdysozoa</taxon>
        <taxon>Arthropoda</taxon>
        <taxon>Hexapoda</taxon>
        <taxon>Insecta</taxon>
        <taxon>Pterygota</taxon>
        <taxon>Neoptera</taxon>
        <taxon>Endopterygota</taxon>
        <taxon>Coleoptera</taxon>
        <taxon>Polyphaga</taxon>
        <taxon>Cucujiformia</taxon>
        <taxon>Coccinelloidea</taxon>
        <taxon>Coccinellidae</taxon>
        <taxon>Scymninae</taxon>
        <taxon>Scymnini</taxon>
        <taxon>Cryptolaemus</taxon>
    </lineage>
</organism>
<sequence length="140" mass="16422">MENKEDVEIVEDITLETNNDSSDVSMTDSESEENHESEELEEDLYEEEEDEVIKAIRRANNKKRDHPPPLILDEDMTNLSFHPHADVIAISNIVEDVSLYKYSNEKNTLVGTLELHETWTWNSAKMERYYFLCQLIRLLC</sequence>
<dbReference type="Proteomes" id="UP001516400">
    <property type="component" value="Unassembled WGS sequence"/>
</dbReference>
<comment type="caution">
    <text evidence="2">The sequence shown here is derived from an EMBL/GenBank/DDBJ whole genome shotgun (WGS) entry which is preliminary data.</text>
</comment>
<reference evidence="2 3" key="1">
    <citation type="journal article" date="2021" name="BMC Biol.">
        <title>Horizontally acquired antibacterial genes associated with adaptive radiation of ladybird beetles.</title>
        <authorList>
            <person name="Li H.S."/>
            <person name="Tang X.F."/>
            <person name="Huang Y.H."/>
            <person name="Xu Z.Y."/>
            <person name="Chen M.L."/>
            <person name="Du X.Y."/>
            <person name="Qiu B.Y."/>
            <person name="Chen P.T."/>
            <person name="Zhang W."/>
            <person name="Slipinski A."/>
            <person name="Escalona H.E."/>
            <person name="Waterhouse R.M."/>
            <person name="Zwick A."/>
            <person name="Pang H."/>
        </authorList>
    </citation>
    <scope>NUCLEOTIDE SEQUENCE [LARGE SCALE GENOMIC DNA]</scope>
    <source>
        <strain evidence="2">SYSU2018</strain>
    </source>
</reference>
<dbReference type="AlphaFoldDB" id="A0ABD2P3Y5"/>
<evidence type="ECO:0000313" key="2">
    <source>
        <dbReference type="EMBL" id="KAL3285362.1"/>
    </source>
</evidence>
<proteinExistence type="predicted"/>
<evidence type="ECO:0000313" key="3">
    <source>
        <dbReference type="Proteomes" id="UP001516400"/>
    </source>
</evidence>
<gene>
    <name evidence="2" type="ORF">HHI36_019470</name>
</gene>
<feature type="compositionally biased region" description="Polar residues" evidence="1">
    <location>
        <begin position="15"/>
        <end position="27"/>
    </location>
</feature>